<dbReference type="InterPro" id="IPR019903">
    <property type="entry name" value="RIC_family"/>
</dbReference>
<dbReference type="CDD" id="cd12108">
    <property type="entry name" value="Hr-like"/>
    <property type="match status" value="1"/>
</dbReference>
<dbReference type="STRING" id="1691903.A9B99_08575"/>
<accession>A0A1B7L278</accession>
<dbReference type="NCBIfam" id="NF008221">
    <property type="entry name" value="PRK10992.1"/>
    <property type="match status" value="1"/>
</dbReference>
<dbReference type="PANTHER" id="PTHR36438:SF1">
    <property type="entry name" value="IRON-SULFUR CLUSTER REPAIR PROTEIN YTFE"/>
    <property type="match status" value="1"/>
</dbReference>
<keyword evidence="2" id="KW-0963">Cytoplasm</keyword>
<keyword evidence="4" id="KW-0408">Iron</keyword>
<dbReference type="Gene3D" id="1.20.120.520">
    <property type="entry name" value="nmb1532 protein domain like"/>
    <property type="match status" value="1"/>
</dbReference>
<feature type="domain" description="Hemerythrin-like" evidence="5">
    <location>
        <begin position="77"/>
        <end position="216"/>
    </location>
</feature>
<dbReference type="GO" id="GO:0046872">
    <property type="term" value="F:metal ion binding"/>
    <property type="evidence" value="ECO:0007669"/>
    <property type="project" value="UniProtKB-KW"/>
</dbReference>
<evidence type="ECO:0000259" key="5">
    <source>
        <dbReference type="Pfam" id="PF01814"/>
    </source>
</evidence>
<evidence type="ECO:0000256" key="2">
    <source>
        <dbReference type="ARBA" id="ARBA00022490"/>
    </source>
</evidence>
<dbReference type="Proteomes" id="UP000078225">
    <property type="component" value="Unassembled WGS sequence"/>
</dbReference>
<dbReference type="PANTHER" id="PTHR36438">
    <property type="entry name" value="IRON-SULFUR CLUSTER REPAIR PROTEIN YTFE"/>
    <property type="match status" value="1"/>
</dbReference>
<dbReference type="Pfam" id="PF01814">
    <property type="entry name" value="Hemerythrin"/>
    <property type="match status" value="1"/>
</dbReference>
<evidence type="ECO:0000256" key="4">
    <source>
        <dbReference type="ARBA" id="ARBA00023004"/>
    </source>
</evidence>
<comment type="caution">
    <text evidence="6">The sequence shown here is derived from an EMBL/GenBank/DDBJ whole genome shotgun (WGS) entry which is preliminary data.</text>
</comment>
<dbReference type="NCBIfam" id="TIGR03652">
    <property type="entry name" value="FeS_repair_RIC"/>
    <property type="match status" value="1"/>
</dbReference>
<dbReference type="AlphaFoldDB" id="A0A1B7L278"/>
<dbReference type="Pfam" id="PF04405">
    <property type="entry name" value="ScdA_N"/>
    <property type="match status" value="1"/>
</dbReference>
<protein>
    <submittedName>
        <fullName evidence="6">Iron-sulfur cluster repair di-iron protein</fullName>
    </submittedName>
</protein>
<dbReference type="InterPro" id="IPR012312">
    <property type="entry name" value="Hemerythrin-like"/>
</dbReference>
<evidence type="ECO:0000313" key="7">
    <source>
        <dbReference type="Proteomes" id="UP000078225"/>
    </source>
</evidence>
<proteinExistence type="predicted"/>
<keyword evidence="3" id="KW-0479">Metal-binding</keyword>
<evidence type="ECO:0000256" key="1">
    <source>
        <dbReference type="ARBA" id="ARBA00004496"/>
    </source>
</evidence>
<sequence>MAFREQALGELALTIPRACALFRRYDLDFCCGGRQTLQRAAERKGLDLQAIEAELTVLSTQPHTQSWAGEPLSDIIDHILVRYHDRHREQLPELIAQAEKVERVHASKPSVPAGLAKYLTMLNDELSQHMLKEERVLFPLIKQGRGAECAGPINVMEHEHSEAGELLEVIKHVTNNVVPPLEACTTWKALYNGVNELIDDLMSHISLENNNLFPRALAGE</sequence>
<comment type="subcellular location">
    <subcellularLocation>
        <location evidence="1">Cytoplasm</location>
    </subcellularLocation>
</comment>
<keyword evidence="7" id="KW-1185">Reference proteome</keyword>
<gene>
    <name evidence="6" type="ORF">A9B99_08575</name>
</gene>
<reference evidence="7" key="1">
    <citation type="submission" date="2016-05" db="EMBL/GenBank/DDBJ databases">
        <authorList>
            <person name="Behera P."/>
            <person name="Vaishampayan P."/>
            <person name="Singh N."/>
            <person name="Raina V."/>
            <person name="Suar M."/>
            <person name="Pattnaik A."/>
            <person name="Rastogi G."/>
        </authorList>
    </citation>
    <scope>NUCLEOTIDE SEQUENCE [LARGE SCALE GENOMIC DNA]</scope>
    <source>
        <strain evidence="7">MP23</strain>
    </source>
</reference>
<organism evidence="6 7">
    <name type="scientific">Mangrovibacter phragmitis</name>
    <dbReference type="NCBI Taxonomy" id="1691903"/>
    <lineage>
        <taxon>Bacteria</taxon>
        <taxon>Pseudomonadati</taxon>
        <taxon>Pseudomonadota</taxon>
        <taxon>Gammaproteobacteria</taxon>
        <taxon>Enterobacterales</taxon>
        <taxon>Enterobacteriaceae</taxon>
        <taxon>Mangrovibacter</taxon>
    </lineage>
</organism>
<dbReference type="EMBL" id="LYRP01000022">
    <property type="protein sequence ID" value="OAT76361.1"/>
    <property type="molecule type" value="Genomic_DNA"/>
</dbReference>
<evidence type="ECO:0000256" key="3">
    <source>
        <dbReference type="ARBA" id="ARBA00022723"/>
    </source>
</evidence>
<name>A0A1B7L278_9ENTR</name>
<evidence type="ECO:0000313" key="6">
    <source>
        <dbReference type="EMBL" id="OAT76361.1"/>
    </source>
</evidence>
<dbReference type="GO" id="GO:0005737">
    <property type="term" value="C:cytoplasm"/>
    <property type="evidence" value="ECO:0007669"/>
    <property type="project" value="UniProtKB-SubCell"/>
</dbReference>
<dbReference type="OrthoDB" id="9797132at2"/>
<dbReference type="RefSeq" id="WP_064598280.1">
    <property type="nucleotide sequence ID" value="NZ_JBDJAE010000018.1"/>
</dbReference>